<reference evidence="1" key="1">
    <citation type="journal article" date="2023" name="Plant J.">
        <title>Genome sequences and population genomics provide insights into the demographic history, inbreeding, and mutation load of two 'living fossil' tree species of Dipteronia.</title>
        <authorList>
            <person name="Feng Y."/>
            <person name="Comes H.P."/>
            <person name="Chen J."/>
            <person name="Zhu S."/>
            <person name="Lu R."/>
            <person name="Zhang X."/>
            <person name="Li P."/>
            <person name="Qiu J."/>
            <person name="Olsen K.M."/>
            <person name="Qiu Y."/>
        </authorList>
    </citation>
    <scope>NUCLEOTIDE SEQUENCE</scope>
    <source>
        <strain evidence="1">KIB01</strain>
    </source>
</reference>
<accession>A0AAD9WZP2</accession>
<organism evidence="1 2">
    <name type="scientific">Dipteronia dyeriana</name>
    <dbReference type="NCBI Taxonomy" id="168575"/>
    <lineage>
        <taxon>Eukaryota</taxon>
        <taxon>Viridiplantae</taxon>
        <taxon>Streptophyta</taxon>
        <taxon>Embryophyta</taxon>
        <taxon>Tracheophyta</taxon>
        <taxon>Spermatophyta</taxon>
        <taxon>Magnoliopsida</taxon>
        <taxon>eudicotyledons</taxon>
        <taxon>Gunneridae</taxon>
        <taxon>Pentapetalae</taxon>
        <taxon>rosids</taxon>
        <taxon>malvids</taxon>
        <taxon>Sapindales</taxon>
        <taxon>Sapindaceae</taxon>
        <taxon>Hippocastanoideae</taxon>
        <taxon>Acereae</taxon>
        <taxon>Dipteronia</taxon>
    </lineage>
</organism>
<dbReference type="EMBL" id="JANJYI010000005">
    <property type="protein sequence ID" value="KAK2648105.1"/>
    <property type="molecule type" value="Genomic_DNA"/>
</dbReference>
<name>A0AAD9WZP2_9ROSI</name>
<evidence type="ECO:0000313" key="2">
    <source>
        <dbReference type="Proteomes" id="UP001280121"/>
    </source>
</evidence>
<gene>
    <name evidence="1" type="ORF">Ddye_015594</name>
</gene>
<sequence>MDPENRKLGEDLSLDSVIKGKNTSKSSNGVVLDLVVVTNSDDREDLVSQVDELQALKGVINQETCDSVVVVESSSNSADGVMLETVIDLNSDRISSFNGGRDGGCG</sequence>
<dbReference type="Proteomes" id="UP001280121">
    <property type="component" value="Unassembled WGS sequence"/>
</dbReference>
<dbReference type="AlphaFoldDB" id="A0AAD9WZP2"/>
<keyword evidence="2" id="KW-1185">Reference proteome</keyword>
<evidence type="ECO:0000313" key="1">
    <source>
        <dbReference type="EMBL" id="KAK2648105.1"/>
    </source>
</evidence>
<proteinExistence type="predicted"/>
<protein>
    <submittedName>
        <fullName evidence="1">Uncharacterized protein</fullName>
    </submittedName>
</protein>
<comment type="caution">
    <text evidence="1">The sequence shown here is derived from an EMBL/GenBank/DDBJ whole genome shotgun (WGS) entry which is preliminary data.</text>
</comment>